<feature type="region of interest" description="Disordered" evidence="1">
    <location>
        <begin position="570"/>
        <end position="590"/>
    </location>
</feature>
<feature type="compositionally biased region" description="Polar residues" evidence="1">
    <location>
        <begin position="686"/>
        <end position="712"/>
    </location>
</feature>
<dbReference type="InterPro" id="IPR029033">
    <property type="entry name" value="His_PPase_superfam"/>
</dbReference>
<feature type="compositionally biased region" description="Polar residues" evidence="1">
    <location>
        <begin position="973"/>
        <end position="991"/>
    </location>
</feature>
<keyword evidence="3" id="KW-1185">Reference proteome</keyword>
<dbReference type="Pfam" id="PF00300">
    <property type="entry name" value="His_Phos_1"/>
    <property type="match status" value="1"/>
</dbReference>
<feature type="region of interest" description="Disordered" evidence="1">
    <location>
        <begin position="650"/>
        <end position="758"/>
    </location>
</feature>
<dbReference type="AlphaFoldDB" id="A0A1M2VKG1"/>
<dbReference type="PANTHER" id="PTHR48100">
    <property type="entry name" value="BROAD-SPECIFICITY PHOSPHATASE YOR283W-RELATED"/>
    <property type="match status" value="1"/>
</dbReference>
<sequence length="1101" mass="119261">MSSTKLPDRFGLLDDSEDRWDKFAKYIQGLNDAAPEGTHYKMFFLVRHGQGYRGKLTVTCPSSSQDWDNYWSKLNGDEEITWGPDPELTAVGVAQAAAARRLWEAELKHGLPLPKKHYASPMRRALQTWREIFVNSSVLSDSVGCVTMIENLREEYGVHTCDKRFSRTIIAQDFPPPTYKFEDGFSEEDEIWREDERESKPHIKQRAQGVLDHIFAHDVEETYLAEYAQDATAQTMTTTSEDFAATLRAAALMTLKSKRRKPTVVKTEPIPIRSFAEPPSIELDYGQEEPTGASSIASSPVIPPATALAPPVQSASKPMDVDEGAYREEGEISDSEMASATPQAKAEPQSPVLHKASPVIPQTQSQTQPEPSEPVALPTASAAPAPLLLPHELFALPEAPALVDENHARPGLAMTQAQYEAAKDIVLDLLGWGVPPEYLVGCGLSREIVFYVFVELNLRLPSNLNTTGLPFAPATPATSSPEPLPATSVSRSSVHHPSLPPKPQPRTETPSVDPNVPHTLSADAPPFVPSASEPAISSVASSSTTNLHDIEQQRRQELLARKAVLASRKSKKKATSSAITTLPLDGSSTSKASPLVPIKMVDDFLQSIEPVALGITSSTPSGTVPPSTLPGRSRSIYDMDVDDVPGLTTGAGLITEYTPLPRPPPAGSVSASNPISPRSPAVLDSAISSTSELTSYPPSSVSTTNSFQTTPLSYGGDDDDMDAIPGLFQPHTFGDDDKPPSSRRGTKRPVAADFVDMQPGPSKLAKGIPDFFRANIRRKTAGFAGLTQRRCVIDLSDSEGDDNEPAGSGGVPQWTDPRASKAVTPQASAAPTPRIHSPVIAPSVTPSVLQEKEEAIRRMRELIAQREESRKKKLEAVPEAEGYREQSQHADVDVIGHHPETSAQVRAYSIPPSIMGHPSKERPSLSCFAHSPPQVESNTENKIDTQETQQTPVFASYRSLLDSHPLLRDHSQQEAASMSAPDSSRGGSLSTIPRPDVDLGPLKQSAVLKYLSSGSGRICQYEVPGGGECRDQECENVHLSRLSGVEPSDEDTVQYLCNTLPAGPRYGAKAFRDALDVARLRHPMTSFDERVQEALTSLGLR</sequence>
<organism evidence="2 3">
    <name type="scientific">Trametes pubescens</name>
    <name type="common">White-rot fungus</name>
    <dbReference type="NCBI Taxonomy" id="154538"/>
    <lineage>
        <taxon>Eukaryota</taxon>
        <taxon>Fungi</taxon>
        <taxon>Dikarya</taxon>
        <taxon>Basidiomycota</taxon>
        <taxon>Agaricomycotina</taxon>
        <taxon>Agaricomycetes</taxon>
        <taxon>Polyporales</taxon>
        <taxon>Polyporaceae</taxon>
        <taxon>Trametes</taxon>
    </lineage>
</organism>
<evidence type="ECO:0000313" key="2">
    <source>
        <dbReference type="EMBL" id="OJT08085.1"/>
    </source>
</evidence>
<dbReference type="SUPFAM" id="SSF53254">
    <property type="entry name" value="Phosphoglycerate mutase-like"/>
    <property type="match status" value="1"/>
</dbReference>
<feature type="region of interest" description="Disordered" evidence="1">
    <location>
        <begin position="796"/>
        <end position="840"/>
    </location>
</feature>
<evidence type="ECO:0000256" key="1">
    <source>
        <dbReference type="SAM" id="MobiDB-lite"/>
    </source>
</evidence>
<dbReference type="Proteomes" id="UP000184267">
    <property type="component" value="Unassembled WGS sequence"/>
</dbReference>
<dbReference type="InterPro" id="IPR050275">
    <property type="entry name" value="PGM_Phosphatase"/>
</dbReference>
<dbReference type="GO" id="GO:0005737">
    <property type="term" value="C:cytoplasm"/>
    <property type="evidence" value="ECO:0007669"/>
    <property type="project" value="TreeGrafter"/>
</dbReference>
<comment type="caution">
    <text evidence="2">The sequence shown here is derived from an EMBL/GenBank/DDBJ whole genome shotgun (WGS) entry which is preliminary data.</text>
</comment>
<proteinExistence type="predicted"/>
<dbReference type="PANTHER" id="PTHR48100:SF1">
    <property type="entry name" value="HISTIDINE PHOSPHATASE FAMILY PROTEIN-RELATED"/>
    <property type="match status" value="1"/>
</dbReference>
<feature type="compositionally biased region" description="Low complexity" evidence="1">
    <location>
        <begin position="474"/>
        <end position="488"/>
    </location>
</feature>
<feature type="region of interest" description="Disordered" evidence="1">
    <location>
        <begin position="970"/>
        <end position="998"/>
    </location>
</feature>
<protein>
    <recommendedName>
        <fullName evidence="4">Zinc-finger domain-containing protein</fullName>
    </recommendedName>
</protein>
<feature type="compositionally biased region" description="Low complexity" evidence="1">
    <location>
        <begin position="361"/>
        <end position="378"/>
    </location>
</feature>
<feature type="compositionally biased region" description="Low complexity" evidence="1">
    <location>
        <begin position="293"/>
        <end position="307"/>
    </location>
</feature>
<feature type="compositionally biased region" description="Low complexity" evidence="1">
    <location>
        <begin position="616"/>
        <end position="630"/>
    </location>
</feature>
<feature type="region of interest" description="Disordered" evidence="1">
    <location>
        <begin position="474"/>
        <end position="547"/>
    </location>
</feature>
<feature type="region of interest" description="Disordered" evidence="1">
    <location>
        <begin position="616"/>
        <end position="636"/>
    </location>
</feature>
<feature type="compositionally biased region" description="Low complexity" evidence="1">
    <location>
        <begin position="529"/>
        <end position="543"/>
    </location>
</feature>
<dbReference type="InterPro" id="IPR013078">
    <property type="entry name" value="His_Pase_superF_clade-1"/>
</dbReference>
<feature type="region of interest" description="Disordered" evidence="1">
    <location>
        <begin position="867"/>
        <end position="889"/>
    </location>
</feature>
<accession>A0A1M2VKG1</accession>
<evidence type="ECO:0000313" key="3">
    <source>
        <dbReference type="Proteomes" id="UP000184267"/>
    </source>
</evidence>
<feature type="region of interest" description="Disordered" evidence="1">
    <location>
        <begin position="278"/>
        <end position="352"/>
    </location>
</feature>
<dbReference type="OMA" id="APATICR"/>
<dbReference type="GO" id="GO:0016791">
    <property type="term" value="F:phosphatase activity"/>
    <property type="evidence" value="ECO:0007669"/>
    <property type="project" value="TreeGrafter"/>
</dbReference>
<gene>
    <name evidence="2" type="ORF">TRAPUB_1020</name>
</gene>
<dbReference type="Gene3D" id="3.40.50.1240">
    <property type="entry name" value="Phosphoglycerate mutase-like"/>
    <property type="match status" value="1"/>
</dbReference>
<name>A0A1M2VKG1_TRAPU</name>
<evidence type="ECO:0008006" key="4">
    <source>
        <dbReference type="Google" id="ProtNLM"/>
    </source>
</evidence>
<dbReference type="EMBL" id="MNAD01001083">
    <property type="protein sequence ID" value="OJT08085.1"/>
    <property type="molecule type" value="Genomic_DNA"/>
</dbReference>
<feature type="region of interest" description="Disordered" evidence="1">
    <location>
        <begin position="359"/>
        <end position="378"/>
    </location>
</feature>
<dbReference type="OrthoDB" id="3270652at2759"/>
<feature type="region of interest" description="Disordered" evidence="1">
    <location>
        <begin position="914"/>
        <end position="949"/>
    </location>
</feature>
<reference evidence="2 3" key="1">
    <citation type="submission" date="2016-10" db="EMBL/GenBank/DDBJ databases">
        <title>Genome sequence of the basidiomycete white-rot fungus Trametes pubescens.</title>
        <authorList>
            <person name="Makela M.R."/>
            <person name="Granchi Z."/>
            <person name="Peng M."/>
            <person name="De Vries R.P."/>
            <person name="Grigoriev I."/>
            <person name="Riley R."/>
            <person name="Hilden K."/>
        </authorList>
    </citation>
    <scope>NUCLEOTIDE SEQUENCE [LARGE SCALE GENOMIC DNA]</scope>
    <source>
        <strain evidence="2 3">FBCC735</strain>
    </source>
</reference>